<accession>A0A4R3U9T9</accession>
<sequence length="236" mass="25496">MYSSLYPALVAANADGRDGAIPIGVSDSSKRRYVQGILDELRHVMPRDLKVHLASFPRVLEMAEQGLAVGFGIGQTAARQKTLAFSKPIFVSRVWAVSRRESSLSLQTVADLAGKQVCLRRTASYGAEVDTAAGTLFEAISSNLNLAGRLRVLTAGRCDAVLVPFQNGEISQLERRMASLGFPPSGLVISKKPIAELPQHFAVSKRSSLAAELPVLDIALDVRRLQIERILSMPDG</sequence>
<comment type="caution">
    <text evidence="1">The sequence shown here is derived from an EMBL/GenBank/DDBJ whole genome shotgun (WGS) entry which is preliminary data.</text>
</comment>
<dbReference type="Gene3D" id="3.40.190.10">
    <property type="entry name" value="Periplasmic binding protein-like II"/>
    <property type="match status" value="2"/>
</dbReference>
<reference evidence="1 2" key="1">
    <citation type="submission" date="2019-03" db="EMBL/GenBank/DDBJ databases">
        <title>Genomic Encyclopedia of Type Strains, Phase IV (KMG-IV): sequencing the most valuable type-strain genomes for metagenomic binning, comparative biology and taxonomic classification.</title>
        <authorList>
            <person name="Goeker M."/>
        </authorList>
    </citation>
    <scope>NUCLEOTIDE SEQUENCE [LARGE SCALE GENOMIC DNA]</scope>
    <source>
        <strain evidence="1 2">DSM 654</strain>
    </source>
</reference>
<evidence type="ECO:0000313" key="2">
    <source>
        <dbReference type="Proteomes" id="UP000295110"/>
    </source>
</evidence>
<organism evidence="1 2">
    <name type="scientific">Roseateles saccharophilus</name>
    <name type="common">Pseudomonas saccharophila</name>
    <dbReference type="NCBI Taxonomy" id="304"/>
    <lineage>
        <taxon>Bacteria</taxon>
        <taxon>Pseudomonadati</taxon>
        <taxon>Pseudomonadota</taxon>
        <taxon>Betaproteobacteria</taxon>
        <taxon>Burkholderiales</taxon>
        <taxon>Sphaerotilaceae</taxon>
        <taxon>Roseateles</taxon>
    </lineage>
</organism>
<dbReference type="RefSeq" id="WP_132576640.1">
    <property type="nucleotide sequence ID" value="NZ_SMBU01000058.1"/>
</dbReference>
<dbReference type="AlphaFoldDB" id="A0A4R3U9T9"/>
<dbReference type="Proteomes" id="UP000295110">
    <property type="component" value="Unassembled WGS sequence"/>
</dbReference>
<proteinExistence type="predicted"/>
<gene>
    <name evidence="1" type="ORF">EV671_105811</name>
</gene>
<dbReference type="OrthoDB" id="7677520at2"/>
<dbReference type="EMBL" id="SMBU01000058">
    <property type="protein sequence ID" value="TCU83419.1"/>
    <property type="molecule type" value="Genomic_DNA"/>
</dbReference>
<protein>
    <submittedName>
        <fullName evidence="1">Extracellular solute-binding protein (Family 3)</fullName>
    </submittedName>
</protein>
<name>A0A4R3U9T9_ROSSA</name>
<evidence type="ECO:0000313" key="1">
    <source>
        <dbReference type="EMBL" id="TCU83419.1"/>
    </source>
</evidence>
<dbReference type="SUPFAM" id="SSF53850">
    <property type="entry name" value="Periplasmic binding protein-like II"/>
    <property type="match status" value="1"/>
</dbReference>
<keyword evidence="2" id="KW-1185">Reference proteome</keyword>